<gene>
    <name evidence="3" type="ORF">CROQUDRAFT_628142</name>
</gene>
<evidence type="ECO:0000256" key="1">
    <source>
        <dbReference type="SAM" id="Phobius"/>
    </source>
</evidence>
<dbReference type="Proteomes" id="UP000886653">
    <property type="component" value="Unassembled WGS sequence"/>
</dbReference>
<keyword evidence="4" id="KW-1185">Reference proteome</keyword>
<keyword evidence="1" id="KW-0472">Membrane</keyword>
<keyword evidence="2" id="KW-0732">Signal</keyword>
<keyword evidence="1" id="KW-1133">Transmembrane helix</keyword>
<evidence type="ECO:0000256" key="2">
    <source>
        <dbReference type="SAM" id="SignalP"/>
    </source>
</evidence>
<comment type="caution">
    <text evidence="3">The sequence shown here is derived from an EMBL/GenBank/DDBJ whole genome shotgun (WGS) entry which is preliminary data.</text>
</comment>
<proteinExistence type="predicted"/>
<reference evidence="3" key="1">
    <citation type="submission" date="2013-11" db="EMBL/GenBank/DDBJ databases">
        <title>Genome sequence of the fusiform rust pathogen reveals effectors for host alternation and coevolution with pine.</title>
        <authorList>
            <consortium name="DOE Joint Genome Institute"/>
            <person name="Smith K."/>
            <person name="Pendleton A."/>
            <person name="Kubisiak T."/>
            <person name="Anderson C."/>
            <person name="Salamov A."/>
            <person name="Aerts A."/>
            <person name="Riley R."/>
            <person name="Clum A."/>
            <person name="Lindquist E."/>
            <person name="Ence D."/>
            <person name="Campbell M."/>
            <person name="Kronenberg Z."/>
            <person name="Feau N."/>
            <person name="Dhillon B."/>
            <person name="Hamelin R."/>
            <person name="Burleigh J."/>
            <person name="Smith J."/>
            <person name="Yandell M."/>
            <person name="Nelson C."/>
            <person name="Grigoriev I."/>
            <person name="Davis J."/>
        </authorList>
    </citation>
    <scope>NUCLEOTIDE SEQUENCE</scope>
    <source>
        <strain evidence="3">G11</strain>
    </source>
</reference>
<evidence type="ECO:0000313" key="3">
    <source>
        <dbReference type="EMBL" id="KAG0151010.1"/>
    </source>
</evidence>
<evidence type="ECO:0000313" key="4">
    <source>
        <dbReference type="Proteomes" id="UP000886653"/>
    </source>
</evidence>
<dbReference type="EMBL" id="MU167216">
    <property type="protein sequence ID" value="KAG0151010.1"/>
    <property type="molecule type" value="Genomic_DNA"/>
</dbReference>
<sequence>MHILCIIFFCLSLAFQVCLCFMLRAKILCLPACFPSALFNCFPPFFVSRTNTNHLPCQLYGVWCKSVIFCIIFFLMLKVRVGLGILKRYGMCGVDCNVESYFFLGFCCSEMKWIR</sequence>
<evidence type="ECO:0008006" key="5">
    <source>
        <dbReference type="Google" id="ProtNLM"/>
    </source>
</evidence>
<dbReference type="AlphaFoldDB" id="A0A9P6NX22"/>
<keyword evidence="1" id="KW-0812">Transmembrane</keyword>
<feature type="transmembrane region" description="Helical" evidence="1">
    <location>
        <begin position="60"/>
        <end position="79"/>
    </location>
</feature>
<feature type="signal peptide" evidence="2">
    <location>
        <begin position="1"/>
        <end position="20"/>
    </location>
</feature>
<protein>
    <recommendedName>
        <fullName evidence="5">Secreted protein</fullName>
    </recommendedName>
</protein>
<feature type="chain" id="PRO_5040455971" description="Secreted protein" evidence="2">
    <location>
        <begin position="21"/>
        <end position="115"/>
    </location>
</feature>
<accession>A0A9P6NX22</accession>
<organism evidence="3 4">
    <name type="scientific">Cronartium quercuum f. sp. fusiforme G11</name>
    <dbReference type="NCBI Taxonomy" id="708437"/>
    <lineage>
        <taxon>Eukaryota</taxon>
        <taxon>Fungi</taxon>
        <taxon>Dikarya</taxon>
        <taxon>Basidiomycota</taxon>
        <taxon>Pucciniomycotina</taxon>
        <taxon>Pucciniomycetes</taxon>
        <taxon>Pucciniales</taxon>
        <taxon>Coleosporiaceae</taxon>
        <taxon>Cronartium</taxon>
    </lineage>
</organism>
<name>A0A9P6NX22_9BASI</name>